<feature type="compositionally biased region" description="Basic residues" evidence="1">
    <location>
        <begin position="274"/>
        <end position="283"/>
    </location>
</feature>
<name>A0AAU9XGY5_9CNID</name>
<evidence type="ECO:0000313" key="3">
    <source>
        <dbReference type="EMBL" id="CAH3147365.1"/>
    </source>
</evidence>
<evidence type="ECO:0000256" key="1">
    <source>
        <dbReference type="SAM" id="MobiDB-lite"/>
    </source>
</evidence>
<protein>
    <recommendedName>
        <fullName evidence="2">C2 NT-type domain-containing protein</fullName>
    </recommendedName>
</protein>
<dbReference type="InterPro" id="IPR019448">
    <property type="entry name" value="NT-C2"/>
</dbReference>
<organism evidence="3 4">
    <name type="scientific">Pocillopora meandrina</name>
    <dbReference type="NCBI Taxonomy" id="46732"/>
    <lineage>
        <taxon>Eukaryota</taxon>
        <taxon>Metazoa</taxon>
        <taxon>Cnidaria</taxon>
        <taxon>Anthozoa</taxon>
        <taxon>Hexacorallia</taxon>
        <taxon>Scleractinia</taxon>
        <taxon>Astrocoeniina</taxon>
        <taxon>Pocilloporidae</taxon>
        <taxon>Pocillopora</taxon>
    </lineage>
</organism>
<dbReference type="PROSITE" id="PS51840">
    <property type="entry name" value="C2_NT"/>
    <property type="match status" value="1"/>
</dbReference>
<gene>
    <name evidence="3" type="ORF">PMEA_00023350</name>
</gene>
<feature type="region of interest" description="Disordered" evidence="1">
    <location>
        <begin position="251"/>
        <end position="318"/>
    </location>
</feature>
<dbReference type="EMBL" id="CALNXJ010000043">
    <property type="protein sequence ID" value="CAH3147365.1"/>
    <property type="molecule type" value="Genomic_DNA"/>
</dbReference>
<dbReference type="Proteomes" id="UP001159428">
    <property type="component" value="Unassembled WGS sequence"/>
</dbReference>
<keyword evidence="4" id="KW-1185">Reference proteome</keyword>
<dbReference type="PANTHER" id="PTHR23167:SF46">
    <property type="entry name" value="EPS15 HOMOLOGY DOMAIN CONTAINING PROTEIN-BINDING PROTEIN 1, ISOFORM F"/>
    <property type="match status" value="1"/>
</dbReference>
<dbReference type="InterPro" id="IPR022735">
    <property type="entry name" value="bMERB_dom"/>
</dbReference>
<evidence type="ECO:0000259" key="2">
    <source>
        <dbReference type="PROSITE" id="PS51840"/>
    </source>
</evidence>
<dbReference type="PANTHER" id="PTHR23167">
    <property type="entry name" value="CALPONIN HOMOLOGY DOMAIN-CONTAINING PROTEIN DDB_G0272472-RELATED"/>
    <property type="match status" value="1"/>
</dbReference>
<reference evidence="3 4" key="1">
    <citation type="submission" date="2022-05" db="EMBL/GenBank/DDBJ databases">
        <authorList>
            <consortium name="Genoscope - CEA"/>
            <person name="William W."/>
        </authorList>
    </citation>
    <scope>NUCLEOTIDE SEQUENCE [LARGE SCALE GENOMIC DNA]</scope>
</reference>
<comment type="caution">
    <text evidence="3">The sequence shown here is derived from an EMBL/GenBank/DDBJ whole genome shotgun (WGS) entry which is preliminary data.</text>
</comment>
<dbReference type="InterPro" id="IPR050540">
    <property type="entry name" value="F-actin_Monoox_Mical"/>
</dbReference>
<proteinExistence type="predicted"/>
<feature type="compositionally biased region" description="Polar residues" evidence="1">
    <location>
        <begin position="259"/>
        <end position="273"/>
    </location>
</feature>
<evidence type="ECO:0000313" key="4">
    <source>
        <dbReference type="Proteomes" id="UP001159428"/>
    </source>
</evidence>
<sequence>MACVLIPFRRQKARADNFLITASASLLKIELCKKRWYPHKLAVFWKERKAKYSTKHVAWFGAVENGYRGVHFWPEPDLVDSKLTLFKNPEDEMTEYQEKQWNIFICNVSPSGRHQLLATGCIDISNYITEKPGKLDVTVTLKPAIKKVVSGEIKFELSWVMQEDDRVIHPTDEEIWEEIMQEVREEQTRRKAEGKTAKYKSLKKRRSRKFGCSSDTDIAAKEDKKKAENNEVGCPIGTNIAAEEDIKKNEQHGGIFPNDKSQVDSSSGSNTKVRSGKVRRQSSCHHAPLSPTPPQPHPSANQGMPSESEEKKAVQSKRNLHKTVRFQIDEQPEVLHPVGDDEEALDSFSVLSSESVYRETVFIEKDEVATKEKCIAKRDENSSSSVCQLHSKLASYVEEELKLVQDELLSSEEVCSKVKLEMQKAMSSGHKEEFESLNQGWLILDSFHSKVMKRKDDLFALHKGENIEDCLNLLCSDLRCLSEVEGWRKTDQNRAQEKRVAGLIDAICQQSLDA</sequence>
<feature type="domain" description="C2 NT-type" evidence="2">
    <location>
        <begin position="8"/>
        <end position="161"/>
    </location>
</feature>
<accession>A0AAU9XGY5</accession>
<dbReference type="AlphaFoldDB" id="A0AAU9XGY5"/>
<dbReference type="Pfam" id="PF12130">
    <property type="entry name" value="bMERB_dom"/>
    <property type="match status" value="1"/>
</dbReference>